<comment type="caution">
    <text evidence="14">The sequence shown here is derived from an EMBL/GenBank/DDBJ whole genome shotgun (WGS) entry which is preliminary data.</text>
</comment>
<gene>
    <name evidence="14" type="ORF">B0I35DRAFT_444852</name>
</gene>
<evidence type="ECO:0000256" key="8">
    <source>
        <dbReference type="ARBA" id="ARBA00023295"/>
    </source>
</evidence>
<dbReference type="AlphaFoldDB" id="A0A8K0WJU4"/>
<sequence>MHSSSLLTTLPGILTALPGLLTMSQFPLAAALHPAACQPAPSFAANLSYIGCYTDTSRDRALADSFVLIRENSVDVCSDLCGRLGYKYAGVEFGRQCLCGGEIASDARQVDESECDMVCPGDSSATCGQSERVNIWEIVNVDDRPDLPLFPDCTTDPLCSNAVCDTSLPHHLRAHALISLFNLTEKLNNYVNTAPGVPRLGLRPYEWWNEALHGLADSPGSRFADEGEFSYSTSFPQPIVVASAFDDDMVERIGQTIATEVRAFHNAGRSGITLYTPNVNTFRDPRWGRGMETPGEDPFHAQGYAAAILSGLEDKSTGYKKTIATCKHYAANDFEAWGLDTRHNFDAPITLQELNEYYLAPFKTCAVDLNVGSFMCSYNAVNGHPLCANRFLLNDVLRGHWAWTNYTNFVTSDCDAIRNIHDDHHYVETDAEAAAVALKAGTDLQCNAGPGADSITAAYEQGLVTEGELDTALVRLWGSLVSLGIFDPADQQPLRSLGWEAVNTPEAQQLAYDAAVAGSVLIKNDDFLPLDAAKETVYAFVGPGVNATAQMQGIYSGPAPYVITPHAAAAERQLNFSFHLGSRVNGTDCSFDAAIRAAQDADVVVFMGGIDDSMERENNDRTSLDWPVPQIQLLRALVELDKPIIIVQFGGGQLDDTAWLASDNVKAILWSGYPGQSGGTAILDIIFGDAAPAGRLPVTQYPASYFDQVPPTDMNLRPAEGNNYLGRTHMWYTGDAPVPFGHGLHYTDFNVTMERIIPPPIDLETDQLLASHGFHARDTDWNEVLSSIVLEFAVNVTNVGSVKSDYVVLLFMRSNAGPEPRPLKTIASYRRLNGIEPGEQRSLVLPVTFERMVRVDWGGNKLLYPGNFTFWVDLDEKATAQVRLGAHRLNPDTML</sequence>
<dbReference type="SMART" id="SM01217">
    <property type="entry name" value="Fn3_like"/>
    <property type="match status" value="1"/>
</dbReference>
<reference evidence="14" key="1">
    <citation type="journal article" date="2021" name="Nat. Commun.">
        <title>Genetic determinants of endophytism in the Arabidopsis root mycobiome.</title>
        <authorList>
            <person name="Mesny F."/>
            <person name="Miyauchi S."/>
            <person name="Thiergart T."/>
            <person name="Pickel B."/>
            <person name="Atanasova L."/>
            <person name="Karlsson M."/>
            <person name="Huettel B."/>
            <person name="Barry K.W."/>
            <person name="Haridas S."/>
            <person name="Chen C."/>
            <person name="Bauer D."/>
            <person name="Andreopoulos W."/>
            <person name="Pangilinan J."/>
            <person name="LaButti K."/>
            <person name="Riley R."/>
            <person name="Lipzen A."/>
            <person name="Clum A."/>
            <person name="Drula E."/>
            <person name="Henrissat B."/>
            <person name="Kohler A."/>
            <person name="Grigoriev I.V."/>
            <person name="Martin F.M."/>
            <person name="Hacquard S."/>
        </authorList>
    </citation>
    <scope>NUCLEOTIDE SEQUENCE</scope>
    <source>
        <strain evidence="14">MPI-CAGE-CH-0235</strain>
    </source>
</reference>
<comment type="similarity">
    <text evidence="2">Belongs to the glycosyl hydrolase 3 family.</text>
</comment>
<evidence type="ECO:0000256" key="5">
    <source>
        <dbReference type="ARBA" id="ARBA00022801"/>
    </source>
</evidence>
<feature type="chain" id="PRO_5035427669" description="xylan 1,4-beta-xylosidase" evidence="12">
    <location>
        <begin position="32"/>
        <end position="895"/>
    </location>
</feature>
<dbReference type="InterPro" id="IPR036962">
    <property type="entry name" value="Glyco_hydro_3_N_sf"/>
</dbReference>
<evidence type="ECO:0000259" key="13">
    <source>
        <dbReference type="PROSITE" id="PS51212"/>
    </source>
</evidence>
<protein>
    <recommendedName>
        <fullName evidence="11">xylan 1,4-beta-xylosidase</fullName>
        <ecNumber evidence="11">3.2.1.37</ecNumber>
    </recommendedName>
</protein>
<keyword evidence="5 14" id="KW-0378">Hydrolase</keyword>
<dbReference type="SMART" id="SM00321">
    <property type="entry name" value="WSC"/>
    <property type="match status" value="1"/>
</dbReference>
<dbReference type="Pfam" id="PF00933">
    <property type="entry name" value="Glyco_hydro_3"/>
    <property type="match status" value="1"/>
</dbReference>
<evidence type="ECO:0000256" key="7">
    <source>
        <dbReference type="ARBA" id="ARBA00023277"/>
    </source>
</evidence>
<dbReference type="InterPro" id="IPR001764">
    <property type="entry name" value="Glyco_hydro_3_N"/>
</dbReference>
<dbReference type="UniPathway" id="UPA00114"/>
<evidence type="ECO:0000256" key="3">
    <source>
        <dbReference type="ARBA" id="ARBA00022651"/>
    </source>
</evidence>
<dbReference type="EC" id="3.2.1.37" evidence="11"/>
<dbReference type="InterPro" id="IPR002889">
    <property type="entry name" value="WSC_carb-bd"/>
</dbReference>
<keyword evidence="6" id="KW-0325">Glycoprotein</keyword>
<dbReference type="InterPro" id="IPR017853">
    <property type="entry name" value="GH"/>
</dbReference>
<comment type="catalytic activity">
    <reaction evidence="10">
        <text>Hydrolysis of (1-&gt;4)-beta-D-xylans, to remove successive D-xylose residues from the non-reducing termini.</text>
        <dbReference type="EC" id="3.2.1.37"/>
    </reaction>
</comment>
<keyword evidence="3" id="KW-0858">Xylan degradation</keyword>
<keyword evidence="7" id="KW-0119">Carbohydrate metabolism</keyword>
<evidence type="ECO:0000256" key="12">
    <source>
        <dbReference type="SAM" id="SignalP"/>
    </source>
</evidence>
<evidence type="ECO:0000256" key="10">
    <source>
        <dbReference type="ARBA" id="ARBA00024574"/>
    </source>
</evidence>
<dbReference type="InterPro" id="IPR013783">
    <property type="entry name" value="Ig-like_fold"/>
</dbReference>
<feature type="domain" description="WSC" evidence="13">
    <location>
        <begin position="46"/>
        <end position="139"/>
    </location>
</feature>
<feature type="signal peptide" evidence="12">
    <location>
        <begin position="1"/>
        <end position="31"/>
    </location>
</feature>
<dbReference type="Pfam" id="PF01822">
    <property type="entry name" value="WSC"/>
    <property type="match status" value="1"/>
</dbReference>
<dbReference type="Pfam" id="PF01915">
    <property type="entry name" value="Glyco_hydro_3_C"/>
    <property type="match status" value="1"/>
</dbReference>
<dbReference type="PANTHER" id="PTHR42721">
    <property type="entry name" value="SUGAR HYDROLASE-RELATED"/>
    <property type="match status" value="1"/>
</dbReference>
<dbReference type="SUPFAM" id="SSF52279">
    <property type="entry name" value="Beta-D-glucan exohydrolase, C-terminal domain"/>
    <property type="match status" value="1"/>
</dbReference>
<dbReference type="InterPro" id="IPR036881">
    <property type="entry name" value="Glyco_hydro_3_C_sf"/>
</dbReference>
<evidence type="ECO:0000313" key="15">
    <source>
        <dbReference type="Proteomes" id="UP000813444"/>
    </source>
</evidence>
<evidence type="ECO:0000256" key="9">
    <source>
        <dbReference type="ARBA" id="ARBA00023326"/>
    </source>
</evidence>
<dbReference type="Gene3D" id="3.40.50.1700">
    <property type="entry name" value="Glycoside hydrolase family 3 C-terminal domain"/>
    <property type="match status" value="1"/>
</dbReference>
<keyword evidence="8" id="KW-0326">Glycosidase</keyword>
<dbReference type="InterPro" id="IPR044993">
    <property type="entry name" value="BXL"/>
</dbReference>
<accession>A0A8K0WJU4</accession>
<comment type="pathway">
    <text evidence="1">Glycan degradation; xylan degradation.</text>
</comment>
<name>A0A8K0WJU4_9HYPO</name>
<proteinExistence type="inferred from homology"/>
<evidence type="ECO:0000256" key="4">
    <source>
        <dbReference type="ARBA" id="ARBA00022729"/>
    </source>
</evidence>
<dbReference type="PANTHER" id="PTHR42721:SF3">
    <property type="entry name" value="BETA-D-XYLOSIDASE 5-RELATED"/>
    <property type="match status" value="1"/>
</dbReference>
<dbReference type="GO" id="GO:0009044">
    <property type="term" value="F:xylan 1,4-beta-xylosidase activity"/>
    <property type="evidence" value="ECO:0007669"/>
    <property type="project" value="UniProtKB-EC"/>
</dbReference>
<dbReference type="InterPro" id="IPR026891">
    <property type="entry name" value="Fn3-like"/>
</dbReference>
<organism evidence="14 15">
    <name type="scientific">Stachybotrys elegans</name>
    <dbReference type="NCBI Taxonomy" id="80388"/>
    <lineage>
        <taxon>Eukaryota</taxon>
        <taxon>Fungi</taxon>
        <taxon>Dikarya</taxon>
        <taxon>Ascomycota</taxon>
        <taxon>Pezizomycotina</taxon>
        <taxon>Sordariomycetes</taxon>
        <taxon>Hypocreomycetidae</taxon>
        <taxon>Hypocreales</taxon>
        <taxon>Stachybotryaceae</taxon>
        <taxon>Stachybotrys</taxon>
    </lineage>
</organism>
<evidence type="ECO:0000313" key="14">
    <source>
        <dbReference type="EMBL" id="KAH7304755.1"/>
    </source>
</evidence>
<dbReference type="GO" id="GO:0045493">
    <property type="term" value="P:xylan catabolic process"/>
    <property type="evidence" value="ECO:0007669"/>
    <property type="project" value="UniProtKB-UniPathway"/>
</dbReference>
<evidence type="ECO:0000256" key="1">
    <source>
        <dbReference type="ARBA" id="ARBA00004851"/>
    </source>
</evidence>
<dbReference type="Gene3D" id="2.60.40.10">
    <property type="entry name" value="Immunoglobulins"/>
    <property type="match status" value="1"/>
</dbReference>
<dbReference type="Gene3D" id="3.20.20.300">
    <property type="entry name" value="Glycoside hydrolase, family 3, N-terminal domain"/>
    <property type="match status" value="1"/>
</dbReference>
<evidence type="ECO:0000256" key="2">
    <source>
        <dbReference type="ARBA" id="ARBA00005336"/>
    </source>
</evidence>
<keyword evidence="9" id="KW-0624">Polysaccharide degradation</keyword>
<dbReference type="PROSITE" id="PS51212">
    <property type="entry name" value="WSC"/>
    <property type="match status" value="1"/>
</dbReference>
<dbReference type="GO" id="GO:0031222">
    <property type="term" value="P:arabinan catabolic process"/>
    <property type="evidence" value="ECO:0007669"/>
    <property type="project" value="TreeGrafter"/>
</dbReference>
<dbReference type="SUPFAM" id="SSF51445">
    <property type="entry name" value="(Trans)glycosidases"/>
    <property type="match status" value="1"/>
</dbReference>
<dbReference type="EMBL" id="JAGPNK010000021">
    <property type="protein sequence ID" value="KAH7304755.1"/>
    <property type="molecule type" value="Genomic_DNA"/>
</dbReference>
<dbReference type="OrthoDB" id="47059at2759"/>
<dbReference type="Proteomes" id="UP000813444">
    <property type="component" value="Unassembled WGS sequence"/>
</dbReference>
<evidence type="ECO:0000256" key="11">
    <source>
        <dbReference type="ARBA" id="ARBA00026107"/>
    </source>
</evidence>
<keyword evidence="15" id="KW-1185">Reference proteome</keyword>
<keyword evidence="4 12" id="KW-0732">Signal</keyword>
<dbReference type="GO" id="GO:0046556">
    <property type="term" value="F:alpha-L-arabinofuranosidase activity"/>
    <property type="evidence" value="ECO:0007669"/>
    <property type="project" value="TreeGrafter"/>
</dbReference>
<dbReference type="InterPro" id="IPR002772">
    <property type="entry name" value="Glyco_hydro_3_C"/>
</dbReference>
<evidence type="ECO:0000256" key="6">
    <source>
        <dbReference type="ARBA" id="ARBA00023180"/>
    </source>
</evidence>